<dbReference type="PANTHER" id="PTHR10585">
    <property type="entry name" value="ER LUMEN PROTEIN RETAINING RECEPTOR"/>
    <property type="match status" value="1"/>
</dbReference>
<evidence type="ECO:0000256" key="8">
    <source>
        <dbReference type="ARBA" id="ARBA00022989"/>
    </source>
</evidence>
<evidence type="ECO:0000256" key="9">
    <source>
        <dbReference type="ARBA" id="ARBA00023136"/>
    </source>
</evidence>
<keyword evidence="8 12" id="KW-1133">Transmembrane helix</keyword>
<dbReference type="GO" id="GO:0006621">
    <property type="term" value="P:protein retention in ER lumen"/>
    <property type="evidence" value="ECO:0007669"/>
    <property type="project" value="InterPro"/>
</dbReference>
<feature type="transmembrane region" description="Helical" evidence="12">
    <location>
        <begin position="188"/>
        <end position="206"/>
    </location>
</feature>
<feature type="region of interest" description="Disordered" evidence="11">
    <location>
        <begin position="287"/>
        <end position="315"/>
    </location>
</feature>
<keyword evidence="9 12" id="KW-0472">Membrane</keyword>
<feature type="transmembrane region" description="Helical" evidence="12">
    <location>
        <begin position="156"/>
        <end position="176"/>
    </location>
</feature>
<reference evidence="13" key="2">
    <citation type="submission" date="2021-04" db="EMBL/GenBank/DDBJ databases">
        <authorList>
            <person name="Podell S."/>
        </authorList>
    </citation>
    <scope>NUCLEOTIDE SEQUENCE</scope>
    <source>
        <strain evidence="13">Hildebrandi</strain>
    </source>
</reference>
<evidence type="ECO:0000256" key="12">
    <source>
        <dbReference type="SAM" id="Phobius"/>
    </source>
</evidence>
<evidence type="ECO:0000256" key="2">
    <source>
        <dbReference type="ARBA" id="ARBA00010120"/>
    </source>
</evidence>
<dbReference type="AlphaFoldDB" id="A0A9K3L6B0"/>
<comment type="caution">
    <text evidence="13">The sequence shown here is derived from an EMBL/GenBank/DDBJ whole genome shotgun (WGS) entry which is preliminary data.</text>
</comment>
<dbReference type="InterPro" id="IPR000133">
    <property type="entry name" value="ER_ret_rcpt"/>
</dbReference>
<feature type="transmembrane region" description="Helical" evidence="12">
    <location>
        <begin position="218"/>
        <end position="236"/>
    </location>
</feature>
<keyword evidence="10 13" id="KW-0675">Receptor</keyword>
<keyword evidence="4 12" id="KW-0812">Transmembrane</keyword>
<gene>
    <name evidence="13" type="ORF">IV203_000366</name>
</gene>
<organism evidence="13 14">
    <name type="scientific">Nitzschia inconspicua</name>
    <dbReference type="NCBI Taxonomy" id="303405"/>
    <lineage>
        <taxon>Eukaryota</taxon>
        <taxon>Sar</taxon>
        <taxon>Stramenopiles</taxon>
        <taxon>Ochrophyta</taxon>
        <taxon>Bacillariophyta</taxon>
        <taxon>Bacillariophyceae</taxon>
        <taxon>Bacillariophycidae</taxon>
        <taxon>Bacillariales</taxon>
        <taxon>Bacillariaceae</taxon>
        <taxon>Nitzschia</taxon>
    </lineage>
</organism>
<dbReference type="GO" id="GO:0015031">
    <property type="term" value="P:protein transport"/>
    <property type="evidence" value="ECO:0007669"/>
    <property type="project" value="UniProtKB-KW"/>
</dbReference>
<feature type="transmembrane region" description="Helical" evidence="12">
    <location>
        <begin position="127"/>
        <end position="144"/>
    </location>
</feature>
<dbReference type="EMBL" id="JAGRRH010000015">
    <property type="protein sequence ID" value="KAG7355680.1"/>
    <property type="molecule type" value="Genomic_DNA"/>
</dbReference>
<keyword evidence="6" id="KW-0931">ER-Golgi transport</keyword>
<comment type="subcellular location">
    <subcellularLocation>
        <location evidence="1">Endoplasmic reticulum membrane</location>
        <topology evidence="1">Multi-pass membrane protein</topology>
    </subcellularLocation>
</comment>
<dbReference type="GO" id="GO:0005789">
    <property type="term" value="C:endoplasmic reticulum membrane"/>
    <property type="evidence" value="ECO:0007669"/>
    <property type="project" value="UniProtKB-SubCell"/>
</dbReference>
<feature type="transmembrane region" description="Helical" evidence="12">
    <location>
        <begin position="12"/>
        <end position="33"/>
    </location>
</feature>
<dbReference type="OrthoDB" id="7694678at2759"/>
<comment type="similarity">
    <text evidence="2">Belongs to the ERD2 family.</text>
</comment>
<dbReference type="Pfam" id="PF00810">
    <property type="entry name" value="ER_lumen_recept"/>
    <property type="match status" value="1"/>
</dbReference>
<evidence type="ECO:0000256" key="7">
    <source>
        <dbReference type="ARBA" id="ARBA00022927"/>
    </source>
</evidence>
<sequence length="315" mass="36536">MSDAIRTVTSTILLAVLGIMCLSGLLLTRLSILRKLGDASQLVAIALLILQLVKAKNARGISVRTQELRLTVFMTRYLDLFTSYFGPYNTIMKMVLIFATMYIIILIKYTEPYKTLYNHSQDSFPHWKFAVLPCVVLSFFVHMTGSKLEGFSFIEWAWTFSIMLESVAIIPQLMVLRKYRLVENLTGKFVFFLGIYRVFYALNWIYQVNTHMYVRHRPLMYICGFIQTALYLDFFYQYCRISRLTRHCKSDPTTDDNEDDEEMDGLLFESEREMVNTGSTAQSLLSNTDHSLSLRNEPSASADAQQRRRLTQEDQ</sequence>
<reference evidence="13" key="1">
    <citation type="journal article" date="2021" name="Sci. Rep.">
        <title>Diploid genomic architecture of Nitzschia inconspicua, an elite biomass production diatom.</title>
        <authorList>
            <person name="Oliver A."/>
            <person name="Podell S."/>
            <person name="Pinowska A."/>
            <person name="Traller J.C."/>
            <person name="Smith S.R."/>
            <person name="McClure R."/>
            <person name="Beliaev A."/>
            <person name="Bohutskyi P."/>
            <person name="Hill E.A."/>
            <person name="Rabines A."/>
            <person name="Zheng H."/>
            <person name="Allen L.Z."/>
            <person name="Kuo A."/>
            <person name="Grigoriev I.V."/>
            <person name="Allen A.E."/>
            <person name="Hazlebeck D."/>
            <person name="Allen E.E."/>
        </authorList>
    </citation>
    <scope>NUCLEOTIDE SEQUENCE</scope>
    <source>
        <strain evidence="13">Hildebrandi</strain>
    </source>
</reference>
<evidence type="ECO:0000256" key="10">
    <source>
        <dbReference type="ARBA" id="ARBA00023170"/>
    </source>
</evidence>
<protein>
    <submittedName>
        <fullName evidence="13">ER lumen protein retaining receptor</fullName>
    </submittedName>
</protein>
<evidence type="ECO:0000256" key="6">
    <source>
        <dbReference type="ARBA" id="ARBA00022892"/>
    </source>
</evidence>
<feature type="compositionally biased region" description="Polar residues" evidence="11">
    <location>
        <begin position="287"/>
        <end position="304"/>
    </location>
</feature>
<proteinExistence type="inferred from homology"/>
<keyword evidence="14" id="KW-1185">Reference proteome</keyword>
<dbReference type="Proteomes" id="UP000693970">
    <property type="component" value="Unassembled WGS sequence"/>
</dbReference>
<evidence type="ECO:0000256" key="5">
    <source>
        <dbReference type="ARBA" id="ARBA00022824"/>
    </source>
</evidence>
<keyword evidence="3" id="KW-0813">Transport</keyword>
<evidence type="ECO:0000256" key="11">
    <source>
        <dbReference type="SAM" id="MobiDB-lite"/>
    </source>
</evidence>
<evidence type="ECO:0000256" key="1">
    <source>
        <dbReference type="ARBA" id="ARBA00004477"/>
    </source>
</evidence>
<keyword evidence="5" id="KW-0256">Endoplasmic reticulum</keyword>
<name>A0A9K3L6B0_9STRA</name>
<keyword evidence="7" id="KW-0653">Protein transport</keyword>
<evidence type="ECO:0000313" key="14">
    <source>
        <dbReference type="Proteomes" id="UP000693970"/>
    </source>
</evidence>
<evidence type="ECO:0000313" key="13">
    <source>
        <dbReference type="EMBL" id="KAG7355680.1"/>
    </source>
</evidence>
<evidence type="ECO:0000256" key="4">
    <source>
        <dbReference type="ARBA" id="ARBA00022692"/>
    </source>
</evidence>
<feature type="transmembrane region" description="Helical" evidence="12">
    <location>
        <begin position="91"/>
        <end position="107"/>
    </location>
</feature>
<evidence type="ECO:0000256" key="3">
    <source>
        <dbReference type="ARBA" id="ARBA00022448"/>
    </source>
</evidence>
<dbReference type="GO" id="GO:0016192">
    <property type="term" value="P:vesicle-mediated transport"/>
    <property type="evidence" value="ECO:0007669"/>
    <property type="project" value="UniProtKB-KW"/>
</dbReference>
<dbReference type="GO" id="GO:0046923">
    <property type="term" value="F:ER retention sequence binding"/>
    <property type="evidence" value="ECO:0007669"/>
    <property type="project" value="InterPro"/>
</dbReference>
<accession>A0A9K3L6B0</accession>